<dbReference type="GO" id="GO:0015074">
    <property type="term" value="P:DNA integration"/>
    <property type="evidence" value="ECO:0007669"/>
    <property type="project" value="InterPro"/>
</dbReference>
<comment type="caution">
    <text evidence="4">The sequence shown here is derived from an EMBL/GenBank/DDBJ whole genome shotgun (WGS) entry which is preliminary data.</text>
</comment>
<dbReference type="Gene3D" id="1.10.150.130">
    <property type="match status" value="1"/>
</dbReference>
<dbReference type="Proteomes" id="UP000319818">
    <property type="component" value="Unassembled WGS sequence"/>
</dbReference>
<feature type="compositionally biased region" description="Basic and acidic residues" evidence="3">
    <location>
        <begin position="313"/>
        <end position="323"/>
    </location>
</feature>
<accession>A0A543GCV8</accession>
<protein>
    <recommendedName>
        <fullName evidence="6">Phage integrase family protein</fullName>
    </recommendedName>
</protein>
<feature type="region of interest" description="Disordered" evidence="3">
    <location>
        <begin position="290"/>
        <end position="408"/>
    </location>
</feature>
<dbReference type="InterPro" id="IPR013762">
    <property type="entry name" value="Integrase-like_cat_sf"/>
</dbReference>
<feature type="region of interest" description="Disordered" evidence="3">
    <location>
        <begin position="121"/>
        <end position="161"/>
    </location>
</feature>
<organism evidence="4 5">
    <name type="scientific">Pseudonocardia cypriaca</name>
    <dbReference type="NCBI Taxonomy" id="882449"/>
    <lineage>
        <taxon>Bacteria</taxon>
        <taxon>Bacillati</taxon>
        <taxon>Actinomycetota</taxon>
        <taxon>Actinomycetes</taxon>
        <taxon>Pseudonocardiales</taxon>
        <taxon>Pseudonocardiaceae</taxon>
        <taxon>Pseudonocardia</taxon>
    </lineage>
</organism>
<evidence type="ECO:0000256" key="3">
    <source>
        <dbReference type="SAM" id="MobiDB-lite"/>
    </source>
</evidence>
<reference evidence="4 5" key="1">
    <citation type="submission" date="2019-06" db="EMBL/GenBank/DDBJ databases">
        <title>Sequencing the genomes of 1000 actinobacteria strains.</title>
        <authorList>
            <person name="Klenk H.-P."/>
        </authorList>
    </citation>
    <scope>NUCLEOTIDE SEQUENCE [LARGE SCALE GENOMIC DNA]</scope>
    <source>
        <strain evidence="4 5">DSM 45511</strain>
    </source>
</reference>
<evidence type="ECO:0000256" key="1">
    <source>
        <dbReference type="ARBA" id="ARBA00023125"/>
    </source>
</evidence>
<dbReference type="AlphaFoldDB" id="A0A543GCV8"/>
<evidence type="ECO:0000313" key="4">
    <source>
        <dbReference type="EMBL" id="TQM43919.1"/>
    </source>
</evidence>
<dbReference type="InterPro" id="IPR011010">
    <property type="entry name" value="DNA_brk_join_enz"/>
</dbReference>
<feature type="compositionally biased region" description="Low complexity" evidence="3">
    <location>
        <begin position="391"/>
        <end position="408"/>
    </location>
</feature>
<gene>
    <name evidence="4" type="ORF">FB388_1277</name>
</gene>
<feature type="compositionally biased region" description="Low complexity" evidence="3">
    <location>
        <begin position="131"/>
        <end position="141"/>
    </location>
</feature>
<proteinExistence type="predicted"/>
<dbReference type="InterPro" id="IPR010998">
    <property type="entry name" value="Integrase_recombinase_N"/>
</dbReference>
<dbReference type="GO" id="GO:0003677">
    <property type="term" value="F:DNA binding"/>
    <property type="evidence" value="ECO:0007669"/>
    <property type="project" value="UniProtKB-KW"/>
</dbReference>
<dbReference type="EMBL" id="VFPH01000001">
    <property type="protein sequence ID" value="TQM43919.1"/>
    <property type="molecule type" value="Genomic_DNA"/>
</dbReference>
<keyword evidence="2" id="KW-0233">DNA recombination</keyword>
<keyword evidence="1" id="KW-0238">DNA-binding</keyword>
<feature type="compositionally biased region" description="Basic residues" evidence="3">
    <location>
        <begin position="303"/>
        <end position="312"/>
    </location>
</feature>
<evidence type="ECO:0000256" key="2">
    <source>
        <dbReference type="ARBA" id="ARBA00023172"/>
    </source>
</evidence>
<sequence>MAPRRVVALLDRLDGPDAAARARHLDASADDWRTGSVRRTPRDSYKADWRRWEDYTACAGIPMLSGGRGALVGFVVWLEHGGPAPGSMGHWPGYAPATISRRVTGVVYELSNRWHVPIDPRLGRGHRRGEGLPAPAIRGRPAPGPRPGSPDHRPGPPRHVRACPDTLEGLRDRAALTVGFYLAARASDLAWLKAGDIVDEPKGLVITVREGKTTRQSALETRAHPLLCPRENWLRWREAADLQDGAALRRVRGNKILAQADEILNPRVGPAGLSPDGVIRLLRRAGKRAELPDRVTGAPAAPRVRHRRLRRRERLDTPADRPARPVGRQLPPSCGPTSTRRTAGTDPAAAWTSSPPRTSPLAGEPSSRRRGRRRSTRGEGARGEQRGADQVSGPAGVASAAAVVVHDR</sequence>
<name>A0A543GCV8_9PSEU</name>
<evidence type="ECO:0000313" key="5">
    <source>
        <dbReference type="Proteomes" id="UP000319818"/>
    </source>
</evidence>
<dbReference type="GO" id="GO:0006310">
    <property type="term" value="P:DNA recombination"/>
    <property type="evidence" value="ECO:0007669"/>
    <property type="project" value="UniProtKB-KW"/>
</dbReference>
<dbReference type="OrthoDB" id="9815875at2"/>
<evidence type="ECO:0008006" key="6">
    <source>
        <dbReference type="Google" id="ProtNLM"/>
    </source>
</evidence>
<feature type="compositionally biased region" description="Basic and acidic residues" evidence="3">
    <location>
        <begin position="376"/>
        <end position="387"/>
    </location>
</feature>
<dbReference type="RefSeq" id="WP_142098160.1">
    <property type="nucleotide sequence ID" value="NZ_VFPH01000001.1"/>
</dbReference>
<dbReference type="SUPFAM" id="SSF56349">
    <property type="entry name" value="DNA breaking-rejoining enzymes"/>
    <property type="match status" value="1"/>
</dbReference>
<keyword evidence="5" id="KW-1185">Reference proteome</keyword>
<dbReference type="Gene3D" id="1.10.443.10">
    <property type="entry name" value="Intergrase catalytic core"/>
    <property type="match status" value="1"/>
</dbReference>